<keyword evidence="1" id="KW-0812">Transmembrane</keyword>
<evidence type="ECO:0000256" key="1">
    <source>
        <dbReference type="SAM" id="Phobius"/>
    </source>
</evidence>
<feature type="transmembrane region" description="Helical" evidence="1">
    <location>
        <begin position="105"/>
        <end position="124"/>
    </location>
</feature>
<dbReference type="EMBL" id="JADZLT010000039">
    <property type="protein sequence ID" value="MBH0236586.1"/>
    <property type="molecule type" value="Genomic_DNA"/>
</dbReference>
<dbReference type="Pfam" id="PF04403">
    <property type="entry name" value="PqiA"/>
    <property type="match status" value="1"/>
</dbReference>
<dbReference type="RefSeq" id="WP_197309684.1">
    <property type="nucleotide sequence ID" value="NZ_JADZLT010000039.1"/>
</dbReference>
<comment type="caution">
    <text evidence="2">The sequence shown here is derived from an EMBL/GenBank/DDBJ whole genome shotgun (WGS) entry which is preliminary data.</text>
</comment>
<feature type="transmembrane region" description="Helical" evidence="1">
    <location>
        <begin position="20"/>
        <end position="40"/>
    </location>
</feature>
<evidence type="ECO:0000313" key="3">
    <source>
        <dbReference type="Proteomes" id="UP000631694"/>
    </source>
</evidence>
<gene>
    <name evidence="2" type="ORF">I5731_02005</name>
</gene>
<evidence type="ECO:0000313" key="2">
    <source>
        <dbReference type="EMBL" id="MBH0236586.1"/>
    </source>
</evidence>
<keyword evidence="1" id="KW-0472">Membrane</keyword>
<dbReference type="InterPro" id="IPR007498">
    <property type="entry name" value="PqiA-like"/>
</dbReference>
<accession>A0A931I081</accession>
<protein>
    <submittedName>
        <fullName evidence="2">Paraquat-inducible protein A</fullName>
    </submittedName>
</protein>
<feature type="transmembrane region" description="Helical" evidence="1">
    <location>
        <begin position="67"/>
        <end position="93"/>
    </location>
</feature>
<dbReference type="AlphaFoldDB" id="A0A931I081"/>
<feature type="transmembrane region" description="Helical" evidence="1">
    <location>
        <begin position="136"/>
        <end position="155"/>
    </location>
</feature>
<proteinExistence type="predicted"/>
<keyword evidence="3" id="KW-1185">Reference proteome</keyword>
<keyword evidence="1" id="KW-1133">Transmembrane helix</keyword>
<name>A0A931I081_9HYPH</name>
<sequence length="169" mass="17056">MNSLAAGLVAAGDIRLRTAFVFCLLGAAMALPLGLTLPLLSVDRLFLFSEEPSVIAVIGGLWRGGDALLAAVVFAGSVLFPIAKLAVLHLAAAGIGGGLVRRLEALGRWSLLDVLLVALIVFSAKTSGVASAVTRPGLWFFAAAVLLAAAAGVLAGRIRRSAAAGADLG</sequence>
<dbReference type="Proteomes" id="UP000631694">
    <property type="component" value="Unassembled WGS sequence"/>
</dbReference>
<organism evidence="2 3">
    <name type="scientific">Methylobrevis albus</name>
    <dbReference type="NCBI Taxonomy" id="2793297"/>
    <lineage>
        <taxon>Bacteria</taxon>
        <taxon>Pseudomonadati</taxon>
        <taxon>Pseudomonadota</taxon>
        <taxon>Alphaproteobacteria</taxon>
        <taxon>Hyphomicrobiales</taxon>
        <taxon>Pleomorphomonadaceae</taxon>
        <taxon>Methylobrevis</taxon>
    </lineage>
</organism>
<reference evidence="2" key="1">
    <citation type="submission" date="2020-12" db="EMBL/GenBank/DDBJ databases">
        <title>Methylobrevis albus sp. nov., isolated from fresh water lack sediment.</title>
        <authorList>
            <person name="Zou Q."/>
        </authorList>
    </citation>
    <scope>NUCLEOTIDE SEQUENCE</scope>
    <source>
        <strain evidence="2">L22</strain>
    </source>
</reference>